<proteinExistence type="predicted"/>
<accession>A0AAP9Y5H4</accession>
<dbReference type="AlphaFoldDB" id="A0AAP9Y5H4"/>
<dbReference type="InterPro" id="IPR006944">
    <property type="entry name" value="Phage/GTA_portal"/>
</dbReference>
<reference evidence="1 2" key="1">
    <citation type="submission" date="2020-12" db="EMBL/GenBank/DDBJ databases">
        <title>FDA dAtabase for Regulatory Grade micrObial Sequences (FDA-ARGOS): Supporting development and validation of Infectious Disease Dx tests.</title>
        <authorList>
            <person name="Minogue T."/>
            <person name="Wolcott M."/>
            <person name="Wasieloski L."/>
            <person name="Aguilar W."/>
            <person name="Moore D."/>
            <person name="Jaissle J."/>
            <person name="Tallon L."/>
            <person name="Sadzewicz L."/>
            <person name="Zhao X."/>
            <person name="Boylan J."/>
            <person name="Ott S."/>
            <person name="Bowen H."/>
            <person name="Vavikolanu K."/>
            <person name="Mehta A."/>
            <person name="Aluvathingal J."/>
            <person name="Nadendla S."/>
            <person name="Yan Y."/>
            <person name="Sichtig H."/>
        </authorList>
    </citation>
    <scope>NUCLEOTIDE SEQUENCE [LARGE SCALE GENOMIC DNA]</scope>
    <source>
        <strain evidence="1 2">FDAARGOS_949</strain>
    </source>
</reference>
<dbReference type="Pfam" id="PF04860">
    <property type="entry name" value="Phage_portal"/>
    <property type="match status" value="1"/>
</dbReference>
<sequence>MKRAIAGAVRAIRAGRVGRPKHEPQRRTSAFARLRQTGSWGLRDARPLIKPVPANLRYFSKTPYASRAIQIYTRSITSLEWAVKVKKDVAENSEIKRQLEVTSACLFSPNNQDTFTTLLQAVIEDLCVCGAGAIEPELGGDKLRPLWMWPVDALSIQIYADWDGDEAKPRYCQTYGYGNVGVAQGVNLLNRELVYIRDRVTTDSPFSFGMLEIAFESINRLLGVAEYAGDIAANAHPENLIFLQEASQETIEAFRGYWRNEIEGQGQVPIIGGKDAKVLNLRGASDEALYLKYQEFVIREIAVAFGISAQNLGVEQNINRNNGEVAEDRDWDLSIKPMARAIASYLNREVIWGLLGHTQIELTPGGLDREDEKATADIYTLEYKGNAITPNEYRARRNMPPLKSKFGDMVFADAQIAIEAARGAKQVNPELTNIE</sequence>
<evidence type="ECO:0000313" key="2">
    <source>
        <dbReference type="Proteomes" id="UP000594892"/>
    </source>
</evidence>
<evidence type="ECO:0000313" key="1">
    <source>
        <dbReference type="EMBL" id="QPQ94460.1"/>
    </source>
</evidence>
<name>A0AAP9Y5H4_BURGL</name>
<organism evidence="1 2">
    <name type="scientific">Burkholderia glumae</name>
    <name type="common">Pseudomonas glumae</name>
    <dbReference type="NCBI Taxonomy" id="337"/>
    <lineage>
        <taxon>Bacteria</taxon>
        <taxon>Pseudomonadati</taxon>
        <taxon>Pseudomonadota</taxon>
        <taxon>Betaproteobacteria</taxon>
        <taxon>Burkholderiales</taxon>
        <taxon>Burkholderiaceae</taxon>
        <taxon>Burkholderia</taxon>
    </lineage>
</organism>
<dbReference type="Proteomes" id="UP000594892">
    <property type="component" value="Chromosome 2"/>
</dbReference>
<dbReference type="EMBL" id="CP065601">
    <property type="protein sequence ID" value="QPQ94460.1"/>
    <property type="molecule type" value="Genomic_DNA"/>
</dbReference>
<gene>
    <name evidence="1" type="ORF">I6H06_13125</name>
</gene>
<protein>
    <submittedName>
        <fullName evidence="1">Phage portal protein</fullName>
    </submittedName>
</protein>